<dbReference type="AlphaFoldDB" id="A0A849IBA5"/>
<comment type="caution">
    <text evidence="1">The sequence shown here is derived from an EMBL/GenBank/DDBJ whole genome shotgun (WGS) entry which is preliminary data.</text>
</comment>
<protein>
    <recommendedName>
        <fullName evidence="3">LPS-assembly lipoprotein</fullName>
    </recommendedName>
</protein>
<dbReference type="PROSITE" id="PS51257">
    <property type="entry name" value="PROKAR_LIPOPROTEIN"/>
    <property type="match status" value="1"/>
</dbReference>
<dbReference type="EMBL" id="JABEPP010000004">
    <property type="protein sequence ID" value="NNM73699.1"/>
    <property type="molecule type" value="Genomic_DNA"/>
</dbReference>
<dbReference type="Proteomes" id="UP000564885">
    <property type="component" value="Unassembled WGS sequence"/>
</dbReference>
<name>A0A849IBA5_9HYPH</name>
<dbReference type="Gene3D" id="3.30.160.150">
    <property type="entry name" value="Lipoprotein like domain"/>
    <property type="match status" value="1"/>
</dbReference>
<gene>
    <name evidence="1" type="ORF">HJG44_15025</name>
</gene>
<sequence length="177" mass="19178">MSWLENRDASRLAAVLALTLALAGCFRPLYGPTASGERLQDVLAAIEVEKVSSPAGQERIGHYLRSELIFDLDGSGTPRPKRYKLALDTAESIQPISVDTLSGRADAALLNGTARFTLKDTEGRTVIAGTARANATYQRDQQRFASVRAARDADIRVAKLLADDIKQRLAAYFATSP</sequence>
<evidence type="ECO:0000313" key="2">
    <source>
        <dbReference type="Proteomes" id="UP000564885"/>
    </source>
</evidence>
<accession>A0A849IBA5</accession>
<dbReference type="RefSeq" id="WP_171219196.1">
    <property type="nucleotide sequence ID" value="NZ_JABEPP010000004.1"/>
</dbReference>
<dbReference type="GO" id="GO:0019867">
    <property type="term" value="C:outer membrane"/>
    <property type="evidence" value="ECO:0007669"/>
    <property type="project" value="InterPro"/>
</dbReference>
<organism evidence="1 2">
    <name type="scientific">Enterovirga aerilata</name>
    <dbReference type="NCBI Taxonomy" id="2730920"/>
    <lineage>
        <taxon>Bacteria</taxon>
        <taxon>Pseudomonadati</taxon>
        <taxon>Pseudomonadota</taxon>
        <taxon>Alphaproteobacteria</taxon>
        <taxon>Hyphomicrobiales</taxon>
        <taxon>Methylobacteriaceae</taxon>
        <taxon>Enterovirga</taxon>
    </lineage>
</organism>
<evidence type="ECO:0008006" key="3">
    <source>
        <dbReference type="Google" id="ProtNLM"/>
    </source>
</evidence>
<dbReference type="GO" id="GO:0043165">
    <property type="term" value="P:Gram-negative-bacterium-type cell outer membrane assembly"/>
    <property type="evidence" value="ECO:0007669"/>
    <property type="project" value="InterPro"/>
</dbReference>
<keyword evidence="2" id="KW-1185">Reference proteome</keyword>
<evidence type="ECO:0000313" key="1">
    <source>
        <dbReference type="EMBL" id="NNM73699.1"/>
    </source>
</evidence>
<proteinExistence type="predicted"/>
<reference evidence="1 2" key="1">
    <citation type="submission" date="2020-04" db="EMBL/GenBank/DDBJ databases">
        <title>Enterovirga sp. isolate from soil.</title>
        <authorList>
            <person name="Chea S."/>
            <person name="Kim D.-U."/>
        </authorList>
    </citation>
    <scope>NUCLEOTIDE SEQUENCE [LARGE SCALE GENOMIC DNA]</scope>
    <source>
        <strain evidence="1 2">DB1703</strain>
    </source>
</reference>